<evidence type="ECO:0000313" key="2">
    <source>
        <dbReference type="Proteomes" id="UP000236584"/>
    </source>
</evidence>
<name>A0A2I8VMW5_9EURY</name>
<sequence length="140" mass="15377">MDCAPFFELVDELVDDSLVRPRRTQTGGQCVVDFFHPSTAARLGDDSLVTAFNRSGIVWAPPARRLGVQLRIPEADEERVRAALERGPFPVERTDHRGASAPDGEMVMLVHYAIRETDVDDDDLRAALAAVAAALDVPHE</sequence>
<proteinExistence type="predicted"/>
<dbReference type="RefSeq" id="WP_103426118.1">
    <property type="nucleotide sequence ID" value="NZ_CP026309.1"/>
</dbReference>
<dbReference type="GeneID" id="35593005"/>
<gene>
    <name evidence="1" type="ORF">C2R22_12900</name>
</gene>
<protein>
    <submittedName>
        <fullName evidence="1">Uncharacterized protein</fullName>
    </submittedName>
</protein>
<dbReference type="Proteomes" id="UP000236584">
    <property type="component" value="Chromosome"/>
</dbReference>
<keyword evidence="2" id="KW-1185">Reference proteome</keyword>
<dbReference type="KEGG" id="srub:C2R22_12900"/>
<organism evidence="1 2">
    <name type="scientific">Salinigranum rubrum</name>
    <dbReference type="NCBI Taxonomy" id="755307"/>
    <lineage>
        <taxon>Archaea</taxon>
        <taxon>Methanobacteriati</taxon>
        <taxon>Methanobacteriota</taxon>
        <taxon>Stenosarchaea group</taxon>
        <taxon>Halobacteria</taxon>
        <taxon>Halobacteriales</taxon>
        <taxon>Haloferacaceae</taxon>
        <taxon>Salinigranum</taxon>
    </lineage>
</organism>
<dbReference type="OrthoDB" id="338972at2157"/>
<dbReference type="EMBL" id="CP026309">
    <property type="protein sequence ID" value="AUV82429.1"/>
    <property type="molecule type" value="Genomic_DNA"/>
</dbReference>
<evidence type="ECO:0000313" key="1">
    <source>
        <dbReference type="EMBL" id="AUV82429.1"/>
    </source>
</evidence>
<dbReference type="AlphaFoldDB" id="A0A2I8VMW5"/>
<reference evidence="1 2" key="1">
    <citation type="submission" date="2018-01" db="EMBL/GenBank/DDBJ databases">
        <title>Complete genome sequence of Salinigranum rubrum GX10T, an extremely halophilic archaeon isolated from a marine solar saltern.</title>
        <authorList>
            <person name="Han S."/>
        </authorList>
    </citation>
    <scope>NUCLEOTIDE SEQUENCE [LARGE SCALE GENOMIC DNA]</scope>
    <source>
        <strain evidence="1 2">GX10</strain>
    </source>
</reference>
<accession>A0A2I8VMW5</accession>